<dbReference type="SUPFAM" id="SSF53850">
    <property type="entry name" value="Periplasmic binding protein-like II"/>
    <property type="match status" value="1"/>
</dbReference>
<organism evidence="1 2">
    <name type="scientific">Shewanella eurypsychrophilus</name>
    <dbReference type="NCBI Taxonomy" id="2593656"/>
    <lineage>
        <taxon>Bacteria</taxon>
        <taxon>Pseudomonadati</taxon>
        <taxon>Pseudomonadota</taxon>
        <taxon>Gammaproteobacteria</taxon>
        <taxon>Alteromonadales</taxon>
        <taxon>Shewanellaceae</taxon>
        <taxon>Shewanella</taxon>
    </lineage>
</organism>
<proteinExistence type="predicted"/>
<sequence length="86" mass="9986">MELYSEVAKRINCSLQVVRKPKNRILRGLQSGEIDFYPGFVFNEERTKYVFFIRNGLPSKPVGLSRIELPEVNSYYDLKGKTLQLS</sequence>
<name>A0ABX6VAA4_9GAMM</name>
<reference evidence="1" key="1">
    <citation type="submission" date="2021-07" db="EMBL/GenBank/DDBJ databases">
        <title>Shewanella sp. YLB-07 whole genome sequence.</title>
        <authorList>
            <person name="Yu L."/>
        </authorList>
    </citation>
    <scope>NUCLEOTIDE SEQUENCE</scope>
    <source>
        <strain evidence="1">YLB-08</strain>
    </source>
</reference>
<evidence type="ECO:0000313" key="1">
    <source>
        <dbReference type="EMBL" id="QPG59292.1"/>
    </source>
</evidence>
<dbReference type="Gene3D" id="3.40.190.10">
    <property type="entry name" value="Periplasmic binding protein-like II"/>
    <property type="match status" value="2"/>
</dbReference>
<accession>A0ABX6VAA4</accession>
<gene>
    <name evidence="1" type="ORF">FM038_019320</name>
</gene>
<dbReference type="RefSeq" id="WP_142871618.1">
    <property type="nucleotide sequence ID" value="NZ_CP045503.2"/>
</dbReference>
<protein>
    <recommendedName>
        <fullName evidence="3">Solute-binding protein family 3/N-terminal domain-containing protein</fullName>
    </recommendedName>
</protein>
<evidence type="ECO:0000313" key="2">
    <source>
        <dbReference type="Proteomes" id="UP000316416"/>
    </source>
</evidence>
<evidence type="ECO:0008006" key="3">
    <source>
        <dbReference type="Google" id="ProtNLM"/>
    </source>
</evidence>
<dbReference type="Proteomes" id="UP000316416">
    <property type="component" value="Chromosome"/>
</dbReference>
<dbReference type="EMBL" id="CP045503">
    <property type="protein sequence ID" value="QPG59292.1"/>
    <property type="molecule type" value="Genomic_DNA"/>
</dbReference>
<keyword evidence="2" id="KW-1185">Reference proteome</keyword>